<feature type="region of interest" description="Disordered" evidence="1">
    <location>
        <begin position="172"/>
        <end position="199"/>
    </location>
</feature>
<evidence type="ECO:0000313" key="3">
    <source>
        <dbReference type="Proteomes" id="UP001202117"/>
    </source>
</evidence>
<gene>
    <name evidence="2" type="ORF">MKP05_13655</name>
</gene>
<name>A0ABS9RWD5_9GAMM</name>
<sequence length="199" mass="21688">MLAKMLDLREAATLEDARAHLGEVLGLEAPASHEATRRALDDPKFAMYLMMTQNSPALRDKLLNAPGTRAYAESETPRATTNEAETATKGVVSLSTRVASAMVKWAKTGFRVADEELVTRRWKACQACEYLTAPPPDMIYQGVKLLTGKESCICSACGCPARRKAALPTEACPKEDPDHPGFTRWGDPVTPKYRPVPPG</sequence>
<protein>
    <submittedName>
        <fullName evidence="2">Uncharacterized protein</fullName>
    </submittedName>
</protein>
<dbReference type="RefSeq" id="WP_240568784.1">
    <property type="nucleotide sequence ID" value="NZ_JAKVPY010000016.1"/>
</dbReference>
<feature type="compositionally biased region" description="Basic and acidic residues" evidence="1">
    <location>
        <begin position="172"/>
        <end position="181"/>
    </location>
</feature>
<comment type="caution">
    <text evidence="2">The sequence shown here is derived from an EMBL/GenBank/DDBJ whole genome shotgun (WGS) entry which is preliminary data.</text>
</comment>
<reference evidence="2 3" key="1">
    <citation type="submission" date="2022-02" db="EMBL/GenBank/DDBJ databases">
        <title>Halomonas fukangensis sp. nov., a halophilic bacterium isolated from a bulk soil of Kalidium foliatum at Fukang.</title>
        <authorList>
            <person name="Huang Y."/>
        </authorList>
    </citation>
    <scope>NUCLEOTIDE SEQUENCE [LARGE SCALE GENOMIC DNA]</scope>
    <source>
        <strain evidence="2 3">EGI 63088</strain>
    </source>
</reference>
<evidence type="ECO:0000313" key="2">
    <source>
        <dbReference type="EMBL" id="MCH4564158.1"/>
    </source>
</evidence>
<accession>A0ABS9RWD5</accession>
<dbReference type="EMBL" id="JAKVPY010000016">
    <property type="protein sequence ID" value="MCH4564158.1"/>
    <property type="molecule type" value="Genomic_DNA"/>
</dbReference>
<evidence type="ECO:0000256" key="1">
    <source>
        <dbReference type="SAM" id="MobiDB-lite"/>
    </source>
</evidence>
<keyword evidence="3" id="KW-1185">Reference proteome</keyword>
<dbReference type="Proteomes" id="UP001202117">
    <property type="component" value="Unassembled WGS sequence"/>
</dbReference>
<organism evidence="2 3">
    <name type="scientific">Halomonas flagellata</name>
    <dbReference type="NCBI Taxonomy" id="2920385"/>
    <lineage>
        <taxon>Bacteria</taxon>
        <taxon>Pseudomonadati</taxon>
        <taxon>Pseudomonadota</taxon>
        <taxon>Gammaproteobacteria</taxon>
        <taxon>Oceanospirillales</taxon>
        <taxon>Halomonadaceae</taxon>
        <taxon>Halomonas</taxon>
    </lineage>
</organism>
<proteinExistence type="predicted"/>